<evidence type="ECO:0008006" key="6">
    <source>
        <dbReference type="Google" id="ProtNLM"/>
    </source>
</evidence>
<dbReference type="Proteomes" id="UP000466442">
    <property type="component" value="Unassembled WGS sequence"/>
</dbReference>
<gene>
    <name evidence="4" type="ORF">GE061_009026</name>
</gene>
<comment type="caution">
    <text evidence="4">The sequence shown here is derived from an EMBL/GenBank/DDBJ whole genome shotgun (WGS) entry which is preliminary data.</text>
</comment>
<dbReference type="GO" id="GO:0005768">
    <property type="term" value="C:endosome"/>
    <property type="evidence" value="ECO:0007669"/>
    <property type="project" value="TreeGrafter"/>
</dbReference>
<dbReference type="PANTHER" id="PTHR15157">
    <property type="entry name" value="UV RADIATION RESISTANCE-ASSOCIATED GENE PROTEIN"/>
    <property type="match status" value="1"/>
</dbReference>
<keyword evidence="5" id="KW-1185">Reference proteome</keyword>
<dbReference type="Pfam" id="PF10186">
    <property type="entry name" value="ATG14"/>
    <property type="match status" value="1"/>
</dbReference>
<name>A0A8S9Y1R8_APOLU</name>
<dbReference type="GO" id="GO:0000323">
    <property type="term" value="C:lytic vacuole"/>
    <property type="evidence" value="ECO:0007669"/>
    <property type="project" value="TreeGrafter"/>
</dbReference>
<dbReference type="EMBL" id="WIXP02000002">
    <property type="protein sequence ID" value="KAF6214286.1"/>
    <property type="molecule type" value="Genomic_DNA"/>
</dbReference>
<accession>A0A8S9Y1R8</accession>
<protein>
    <recommendedName>
        <fullName evidence="6">UV radiation resistance-associated gene protein</fullName>
    </recommendedName>
</protein>
<dbReference type="PANTHER" id="PTHR15157:SF5">
    <property type="entry name" value="UV RADIATION RESISTANCE-ASSOCIATED GENE PROTEIN"/>
    <property type="match status" value="1"/>
</dbReference>
<evidence type="ECO:0000256" key="1">
    <source>
        <dbReference type="ARBA" id="ARBA00023054"/>
    </source>
</evidence>
<feature type="coiled-coil region" evidence="2">
    <location>
        <begin position="294"/>
        <end position="335"/>
    </location>
</feature>
<proteinExistence type="predicted"/>
<evidence type="ECO:0000256" key="3">
    <source>
        <dbReference type="SAM" id="SignalP"/>
    </source>
</evidence>
<evidence type="ECO:0000256" key="2">
    <source>
        <dbReference type="SAM" id="Coils"/>
    </source>
</evidence>
<dbReference type="GO" id="GO:0035493">
    <property type="term" value="P:SNARE complex assembly"/>
    <property type="evidence" value="ECO:0007669"/>
    <property type="project" value="TreeGrafter"/>
</dbReference>
<reference evidence="4" key="1">
    <citation type="journal article" date="2021" name="Mol. Ecol. Resour.">
        <title>Apolygus lucorum genome provides insights into omnivorousness and mesophyll feeding.</title>
        <authorList>
            <person name="Liu Y."/>
            <person name="Liu H."/>
            <person name="Wang H."/>
            <person name="Huang T."/>
            <person name="Liu B."/>
            <person name="Yang B."/>
            <person name="Yin L."/>
            <person name="Li B."/>
            <person name="Zhang Y."/>
            <person name="Zhang S."/>
            <person name="Jiang F."/>
            <person name="Zhang X."/>
            <person name="Ren Y."/>
            <person name="Wang B."/>
            <person name="Wang S."/>
            <person name="Lu Y."/>
            <person name="Wu K."/>
            <person name="Fan W."/>
            <person name="Wang G."/>
        </authorList>
    </citation>
    <scope>NUCLEOTIDE SEQUENCE</scope>
    <source>
        <strain evidence="4">12Hb</strain>
    </source>
</reference>
<organism evidence="4 5">
    <name type="scientific">Apolygus lucorum</name>
    <name type="common">Small green plant bug</name>
    <name type="synonym">Lygocoris lucorum</name>
    <dbReference type="NCBI Taxonomy" id="248454"/>
    <lineage>
        <taxon>Eukaryota</taxon>
        <taxon>Metazoa</taxon>
        <taxon>Ecdysozoa</taxon>
        <taxon>Arthropoda</taxon>
        <taxon>Hexapoda</taxon>
        <taxon>Insecta</taxon>
        <taxon>Pterygota</taxon>
        <taxon>Neoptera</taxon>
        <taxon>Paraneoptera</taxon>
        <taxon>Hemiptera</taxon>
        <taxon>Heteroptera</taxon>
        <taxon>Panheteroptera</taxon>
        <taxon>Cimicomorpha</taxon>
        <taxon>Miridae</taxon>
        <taxon>Mirini</taxon>
        <taxon>Apolygus</taxon>
    </lineage>
</organism>
<dbReference type="OrthoDB" id="72772at2759"/>
<evidence type="ECO:0000313" key="5">
    <source>
        <dbReference type="Proteomes" id="UP000466442"/>
    </source>
</evidence>
<dbReference type="GO" id="GO:0032991">
    <property type="term" value="C:protein-containing complex"/>
    <property type="evidence" value="ECO:0007669"/>
    <property type="project" value="UniProtKB-ARBA"/>
</dbReference>
<feature type="signal peptide" evidence="3">
    <location>
        <begin position="1"/>
        <end position="19"/>
    </location>
</feature>
<keyword evidence="3" id="KW-0732">Signal</keyword>
<sequence length="611" mass="69756">MNVVSMFWVFLVLSESCHRYQHGMSQRGILRWNEWVPLVTQQQRLRNLVQVIAYNIHTDDESGKWKRRTLYYYTLHLSTMSSPLYTSEKLESENPKWSEIDIDVIYGAAAGVVIRLWANSGGEEDEVLSVWGVYFSGLVYLGNRLLGTDPSALGPNSLVFHMHGGYFTAPHCFKEPAPSTPRTLTVQLSSTVVKASYSVPRLLSLQALQLTIKKQTANTELLREQISTGCYVDADAKKVGGSQVLKKLFKNPKVNPQQILAVKRHIEQVKFRLQLLGEEKEKERIAVQAISRKRDALRDQNNEKGSQLQEKQQNLQKDVEKIRELRRQLMEIKSHLRHKYALLDYRQKKLISELSYIYPIKELPDGRFTIRDVHLPNAEEFDGKDELMVSVALGFVAHLVQMMASFLNIPTRYPILHFGSRSKIVDHILDTIPDKEREFPLYSRGKEKHSFDYGVFLLNKNIAQLRWSCGLTTSNLRLTLNNLVDLMKLSYKQREEWSRIRRDERNPPLSYSLDRGLDSVAGTSVDPIGSDPQDYVQTRRLRCETEPVQELASLVTLDITCKSYDTGVEFGIPAVSSSPEPAAMPLNSEGEASLVPAMSCEHIFTQEESPI</sequence>
<keyword evidence="1 2" id="KW-0175">Coiled coil</keyword>
<dbReference type="AlphaFoldDB" id="A0A8S9Y1R8"/>
<feature type="chain" id="PRO_5035862281" description="UV radiation resistance-associated gene protein" evidence="3">
    <location>
        <begin position="20"/>
        <end position="611"/>
    </location>
</feature>
<evidence type="ECO:0000313" key="4">
    <source>
        <dbReference type="EMBL" id="KAF6214286.1"/>
    </source>
</evidence>
<dbReference type="GO" id="GO:0000149">
    <property type="term" value="F:SNARE binding"/>
    <property type="evidence" value="ECO:0007669"/>
    <property type="project" value="TreeGrafter"/>
</dbReference>
<dbReference type="InterPro" id="IPR018791">
    <property type="entry name" value="UV_resistance/autophagy_Atg14"/>
</dbReference>